<reference evidence="2 3" key="1">
    <citation type="journal article" date="2010" name="Nat. Biotechnol.">
        <title>Genome sequence of the model mushroom Schizophyllum commune.</title>
        <authorList>
            <person name="Ohm R.A."/>
            <person name="de Jong J.F."/>
            <person name="Lugones L.G."/>
            <person name="Aerts A."/>
            <person name="Kothe E."/>
            <person name="Stajich J.E."/>
            <person name="de Vries R.P."/>
            <person name="Record E."/>
            <person name="Levasseur A."/>
            <person name="Baker S.E."/>
            <person name="Bartholomew K.A."/>
            <person name="Coutinho P.M."/>
            <person name="Erdmann S."/>
            <person name="Fowler T.J."/>
            <person name="Gathman A.C."/>
            <person name="Lombard V."/>
            <person name="Henrissat B."/>
            <person name="Knabe N."/>
            <person name="Kuees U."/>
            <person name="Lilly W.W."/>
            <person name="Lindquist E."/>
            <person name="Lucas S."/>
            <person name="Magnuson J.K."/>
            <person name="Piumi F."/>
            <person name="Raudaskoski M."/>
            <person name="Salamov A."/>
            <person name="Schmutz J."/>
            <person name="Schwarze F.W.M.R."/>
            <person name="vanKuyk P.A."/>
            <person name="Horton J.S."/>
            <person name="Grigoriev I.V."/>
            <person name="Woesten H.A.B."/>
        </authorList>
    </citation>
    <scope>NUCLEOTIDE SEQUENCE [LARGE SCALE GENOMIC DNA]</scope>
    <source>
        <strain evidence="3">H4-8 / FGSC 9210</strain>
    </source>
</reference>
<dbReference type="VEuPathDB" id="FungiDB:SCHCODRAFT_02624885"/>
<name>D8Q5Y8_SCHCM</name>
<evidence type="ECO:0000313" key="2">
    <source>
        <dbReference type="EMBL" id="EFI97491.1"/>
    </source>
</evidence>
<dbReference type="InParanoid" id="D8Q5Y8"/>
<evidence type="ECO:0000313" key="3">
    <source>
        <dbReference type="Proteomes" id="UP000007431"/>
    </source>
</evidence>
<gene>
    <name evidence="2" type="ORF">SCHCODRAFT_85277</name>
</gene>
<dbReference type="AlphaFoldDB" id="D8Q5Y8"/>
<dbReference type="EMBL" id="GL377306">
    <property type="protein sequence ID" value="EFI97491.1"/>
    <property type="molecule type" value="Genomic_DNA"/>
</dbReference>
<accession>D8Q5Y8</accession>
<feature type="compositionally biased region" description="Low complexity" evidence="1">
    <location>
        <begin position="18"/>
        <end position="32"/>
    </location>
</feature>
<feature type="region of interest" description="Disordered" evidence="1">
    <location>
        <begin position="1"/>
        <end position="209"/>
    </location>
</feature>
<dbReference type="HOGENOM" id="CLU_1316079_0_0_1"/>
<feature type="compositionally biased region" description="Pro residues" evidence="1">
    <location>
        <begin position="159"/>
        <end position="173"/>
    </location>
</feature>
<dbReference type="GeneID" id="9596480"/>
<dbReference type="Proteomes" id="UP000007431">
    <property type="component" value="Unassembled WGS sequence"/>
</dbReference>
<feature type="compositionally biased region" description="Basic and acidic residues" evidence="1">
    <location>
        <begin position="130"/>
        <end position="148"/>
    </location>
</feature>
<feature type="compositionally biased region" description="Basic and acidic residues" evidence="1">
    <location>
        <begin position="72"/>
        <end position="99"/>
    </location>
</feature>
<keyword evidence="3" id="KW-1185">Reference proteome</keyword>
<sequence length="209" mass="22987">MTREPSALTRAPSELMRAPSESLAPSSPAQEPRSAFSEYSSSVSHASMADRPRGWRASVLSTLGGTLGRASAAKETKEAPQQERSRSRSKGKERDESRGRLPHLSLGRASRPSSAHVEPYTVPATHAGHYARERRESASPSRWDDLRRAGSASPARQPMTPPPRWESPSPPRLQPLRMQSSRDSLHAPRGPRPLQPLRRVPSNQDQSPL</sequence>
<dbReference type="KEGG" id="scm:SCHCO_02624885"/>
<evidence type="ECO:0000256" key="1">
    <source>
        <dbReference type="SAM" id="MobiDB-lite"/>
    </source>
</evidence>
<proteinExistence type="predicted"/>
<dbReference type="OrthoDB" id="10562516at2759"/>
<organism evidence="3">
    <name type="scientific">Schizophyllum commune (strain H4-8 / FGSC 9210)</name>
    <name type="common">Split gill fungus</name>
    <dbReference type="NCBI Taxonomy" id="578458"/>
    <lineage>
        <taxon>Eukaryota</taxon>
        <taxon>Fungi</taxon>
        <taxon>Dikarya</taxon>
        <taxon>Basidiomycota</taxon>
        <taxon>Agaricomycotina</taxon>
        <taxon>Agaricomycetes</taxon>
        <taxon>Agaricomycetidae</taxon>
        <taxon>Agaricales</taxon>
        <taxon>Schizophyllaceae</taxon>
        <taxon>Schizophyllum</taxon>
    </lineage>
</organism>
<protein>
    <submittedName>
        <fullName evidence="2">Expressed protein</fullName>
    </submittedName>
</protein>